<keyword evidence="3" id="KW-1185">Reference proteome</keyword>
<evidence type="ECO:0000313" key="3">
    <source>
        <dbReference type="Proteomes" id="UP000008909"/>
    </source>
</evidence>
<reference evidence="2" key="1">
    <citation type="journal article" date="2011" name="Genome Biol.">
        <title>The draft genome of the carcinogenic human liver fluke Clonorchis sinensis.</title>
        <authorList>
            <person name="Wang X."/>
            <person name="Chen W."/>
            <person name="Huang Y."/>
            <person name="Sun J."/>
            <person name="Men J."/>
            <person name="Liu H."/>
            <person name="Luo F."/>
            <person name="Guo L."/>
            <person name="Lv X."/>
            <person name="Deng C."/>
            <person name="Zhou C."/>
            <person name="Fan Y."/>
            <person name="Li X."/>
            <person name="Huang L."/>
            <person name="Hu Y."/>
            <person name="Liang C."/>
            <person name="Hu X."/>
            <person name="Xu J."/>
            <person name="Yu X."/>
        </authorList>
    </citation>
    <scope>NUCLEOTIDE SEQUENCE [LARGE SCALE GENOMIC DNA]</scope>
    <source>
        <strain evidence="2">Henan</strain>
    </source>
</reference>
<organism evidence="2 3">
    <name type="scientific">Clonorchis sinensis</name>
    <name type="common">Chinese liver fluke</name>
    <dbReference type="NCBI Taxonomy" id="79923"/>
    <lineage>
        <taxon>Eukaryota</taxon>
        <taxon>Metazoa</taxon>
        <taxon>Spiralia</taxon>
        <taxon>Lophotrochozoa</taxon>
        <taxon>Platyhelminthes</taxon>
        <taxon>Trematoda</taxon>
        <taxon>Digenea</taxon>
        <taxon>Opisthorchiida</taxon>
        <taxon>Opisthorchiata</taxon>
        <taxon>Opisthorchiidae</taxon>
        <taxon>Clonorchis</taxon>
    </lineage>
</organism>
<dbReference type="EMBL" id="DF143116">
    <property type="protein sequence ID" value="GAA51119.1"/>
    <property type="molecule type" value="Genomic_DNA"/>
</dbReference>
<name>G7YDT5_CLOSI</name>
<dbReference type="AlphaFoldDB" id="G7YDT5"/>
<gene>
    <name evidence="2" type="ORF">CLF_105611</name>
</gene>
<proteinExistence type="predicted"/>
<reference key="2">
    <citation type="submission" date="2011-10" db="EMBL/GenBank/DDBJ databases">
        <title>The genome and transcriptome sequence of Clonorchis sinensis provide insights into the carcinogenic liver fluke.</title>
        <authorList>
            <person name="Wang X."/>
            <person name="Huang Y."/>
            <person name="Chen W."/>
            <person name="Liu H."/>
            <person name="Guo L."/>
            <person name="Chen Y."/>
            <person name="Luo F."/>
            <person name="Zhou W."/>
            <person name="Sun J."/>
            <person name="Mao Q."/>
            <person name="Liang P."/>
            <person name="Zhou C."/>
            <person name="Tian Y."/>
            <person name="Men J."/>
            <person name="Lv X."/>
            <person name="Huang L."/>
            <person name="Zhou J."/>
            <person name="Hu Y."/>
            <person name="Li R."/>
            <person name="Zhang F."/>
            <person name="Lei H."/>
            <person name="Li X."/>
            <person name="Hu X."/>
            <person name="Liang C."/>
            <person name="Xu J."/>
            <person name="Wu Z."/>
            <person name="Yu X."/>
        </authorList>
    </citation>
    <scope>NUCLEOTIDE SEQUENCE</scope>
    <source>
        <strain>Henan</strain>
    </source>
</reference>
<accession>G7YDT5</accession>
<evidence type="ECO:0000313" key="2">
    <source>
        <dbReference type="EMBL" id="GAA51119.1"/>
    </source>
</evidence>
<sequence>MSCEDFRAILNVSVLADKPGTFQMSHPEYQMQPKFCKNWTLSDLIRLTRQKANPPVFHSNFVSDGKLANNHLTVVRDMQIQGHYESRSNARVQMRIITLCLTCDSSSDRHPEKPLGGQIEGDLIQGI</sequence>
<feature type="non-terminal residue" evidence="2">
    <location>
        <position position="127"/>
    </location>
</feature>
<protein>
    <submittedName>
        <fullName evidence="2">Uncharacterized protein</fullName>
    </submittedName>
</protein>
<dbReference type="Proteomes" id="UP000008909">
    <property type="component" value="Unassembled WGS sequence"/>
</dbReference>
<feature type="region of interest" description="Disordered" evidence="1">
    <location>
        <begin position="106"/>
        <end position="127"/>
    </location>
</feature>
<evidence type="ECO:0000256" key="1">
    <source>
        <dbReference type="SAM" id="MobiDB-lite"/>
    </source>
</evidence>